<dbReference type="Gene3D" id="3.30.40.10">
    <property type="entry name" value="Zinc/RING finger domain, C3HC4 (zinc finger)"/>
    <property type="match status" value="1"/>
</dbReference>
<comment type="similarity">
    <text evidence="6">Belongs to the RING-type zinc finger family. ATL subfamily.</text>
</comment>
<keyword evidence="5" id="KW-0862">Zinc</keyword>
<evidence type="ECO:0000256" key="5">
    <source>
        <dbReference type="ARBA" id="ARBA00022833"/>
    </source>
</evidence>
<dbReference type="Pfam" id="PF17123">
    <property type="entry name" value="zf-RING_11"/>
    <property type="match status" value="1"/>
</dbReference>
<sequence>MLSPQVLKTFLKLLHFEVKGLKVGKGTLECAVCFIKFEDNKALCLLPRCSHVFHLDYIDV</sequence>
<dbReference type="Proteomes" id="UP001055439">
    <property type="component" value="Chromosome 8"/>
</dbReference>
<proteinExistence type="inferred from homology"/>
<dbReference type="GO" id="GO:0008270">
    <property type="term" value="F:zinc ion binding"/>
    <property type="evidence" value="ECO:0007669"/>
    <property type="project" value="UniProtKB-KW"/>
</dbReference>
<dbReference type="EC" id="2.3.2.27" evidence="2"/>
<gene>
    <name evidence="8" type="ORF">MUK42_17602</name>
</gene>
<comment type="catalytic activity">
    <reaction evidence="1">
        <text>S-ubiquitinyl-[E2 ubiquitin-conjugating enzyme]-L-cysteine + [acceptor protein]-L-lysine = [E2 ubiquitin-conjugating enzyme]-L-cysteine + N(6)-ubiquitinyl-[acceptor protein]-L-lysine.</text>
        <dbReference type="EC" id="2.3.2.27"/>
    </reaction>
</comment>
<dbReference type="InterPro" id="IPR013083">
    <property type="entry name" value="Znf_RING/FYVE/PHD"/>
</dbReference>
<dbReference type="OrthoDB" id="8062037at2759"/>
<evidence type="ECO:0000259" key="7">
    <source>
        <dbReference type="Pfam" id="PF17123"/>
    </source>
</evidence>
<dbReference type="InterPro" id="IPR053238">
    <property type="entry name" value="RING-H2_zinc_finger"/>
</dbReference>
<evidence type="ECO:0000256" key="2">
    <source>
        <dbReference type="ARBA" id="ARBA00012483"/>
    </source>
</evidence>
<protein>
    <recommendedName>
        <fullName evidence="2">RING-type E3 ubiquitin transferase</fullName>
        <ecNumber evidence="2">2.3.2.27</ecNumber>
    </recommendedName>
</protein>
<dbReference type="InterPro" id="IPR001841">
    <property type="entry name" value="Znf_RING"/>
</dbReference>
<evidence type="ECO:0000256" key="3">
    <source>
        <dbReference type="ARBA" id="ARBA00022723"/>
    </source>
</evidence>
<keyword evidence="4" id="KW-0863">Zinc-finger</keyword>
<evidence type="ECO:0000256" key="4">
    <source>
        <dbReference type="ARBA" id="ARBA00022771"/>
    </source>
</evidence>
<dbReference type="PANTHER" id="PTHR14155:SF263">
    <property type="entry name" value="E3 UBIQUITIN-PROTEIN LIGASE ATL6"/>
    <property type="match status" value="1"/>
</dbReference>
<evidence type="ECO:0000256" key="6">
    <source>
        <dbReference type="ARBA" id="ARBA00024209"/>
    </source>
</evidence>
<keyword evidence="9" id="KW-1185">Reference proteome</keyword>
<dbReference type="SUPFAM" id="SSF57850">
    <property type="entry name" value="RING/U-box"/>
    <property type="match status" value="1"/>
</dbReference>
<reference evidence="8" key="1">
    <citation type="submission" date="2022-05" db="EMBL/GenBank/DDBJ databases">
        <title>The Musa troglodytarum L. genome provides insights into the mechanism of non-climacteric behaviour and enrichment of carotenoids.</title>
        <authorList>
            <person name="Wang J."/>
        </authorList>
    </citation>
    <scope>NUCLEOTIDE SEQUENCE</scope>
    <source>
        <tissue evidence="8">Leaf</tissue>
    </source>
</reference>
<keyword evidence="3" id="KW-0479">Metal-binding</keyword>
<dbReference type="PANTHER" id="PTHR14155">
    <property type="entry name" value="RING FINGER DOMAIN-CONTAINING"/>
    <property type="match status" value="1"/>
</dbReference>
<name>A0A9E7HK74_9LILI</name>
<dbReference type="EMBL" id="CP097510">
    <property type="protein sequence ID" value="URE31607.1"/>
    <property type="molecule type" value="Genomic_DNA"/>
</dbReference>
<evidence type="ECO:0000256" key="1">
    <source>
        <dbReference type="ARBA" id="ARBA00000900"/>
    </source>
</evidence>
<evidence type="ECO:0000313" key="8">
    <source>
        <dbReference type="EMBL" id="URE31607.1"/>
    </source>
</evidence>
<evidence type="ECO:0000313" key="9">
    <source>
        <dbReference type="Proteomes" id="UP001055439"/>
    </source>
</evidence>
<accession>A0A9E7HK74</accession>
<feature type="domain" description="RING-type" evidence="7">
    <location>
        <begin position="29"/>
        <end position="55"/>
    </location>
</feature>
<dbReference type="AlphaFoldDB" id="A0A9E7HK74"/>
<dbReference type="GO" id="GO:0061630">
    <property type="term" value="F:ubiquitin protein ligase activity"/>
    <property type="evidence" value="ECO:0007669"/>
    <property type="project" value="UniProtKB-EC"/>
</dbReference>
<organism evidence="8 9">
    <name type="scientific">Musa troglodytarum</name>
    <name type="common">fe'i banana</name>
    <dbReference type="NCBI Taxonomy" id="320322"/>
    <lineage>
        <taxon>Eukaryota</taxon>
        <taxon>Viridiplantae</taxon>
        <taxon>Streptophyta</taxon>
        <taxon>Embryophyta</taxon>
        <taxon>Tracheophyta</taxon>
        <taxon>Spermatophyta</taxon>
        <taxon>Magnoliopsida</taxon>
        <taxon>Liliopsida</taxon>
        <taxon>Zingiberales</taxon>
        <taxon>Musaceae</taxon>
        <taxon>Musa</taxon>
    </lineage>
</organism>